<dbReference type="InterPro" id="IPR043504">
    <property type="entry name" value="Peptidase_S1_PA_chymotrypsin"/>
</dbReference>
<evidence type="ECO:0000256" key="2">
    <source>
        <dbReference type="ARBA" id="ARBA00022757"/>
    </source>
</evidence>
<evidence type="ECO:0000256" key="6">
    <source>
        <dbReference type="SAM" id="SignalP"/>
    </source>
</evidence>
<dbReference type="Pfam" id="PF00089">
    <property type="entry name" value="Trypsin"/>
    <property type="match status" value="2"/>
</dbReference>
<dbReference type="SUPFAM" id="SSF50494">
    <property type="entry name" value="Trypsin-like serine proteases"/>
    <property type="match status" value="1"/>
</dbReference>
<dbReference type="PANTHER" id="PTHR24276:SF97">
    <property type="entry name" value="GH13245P2-RELATED"/>
    <property type="match status" value="1"/>
</dbReference>
<dbReference type="InterPro" id="IPR001314">
    <property type="entry name" value="Peptidase_S1A"/>
</dbReference>
<comment type="catalytic activity">
    <reaction evidence="4">
        <text>Preferential cleavage: Arg-|-Xaa, Lys-|-Xaa.</text>
        <dbReference type="EC" id="3.4.21.4"/>
    </reaction>
</comment>
<feature type="domain" description="Peptidase S1" evidence="7">
    <location>
        <begin position="26"/>
        <end position="319"/>
    </location>
</feature>
<dbReference type="InterPro" id="IPR001254">
    <property type="entry name" value="Trypsin_dom"/>
</dbReference>
<keyword evidence="8" id="KW-0378">Hydrolase</keyword>
<accession>A0ABS7YMP9</accession>
<keyword evidence="9" id="KW-1185">Reference proteome</keyword>
<dbReference type="PROSITE" id="PS00134">
    <property type="entry name" value="TRYPSIN_HIS"/>
    <property type="match status" value="1"/>
</dbReference>
<dbReference type="EMBL" id="JAIWIU010000048">
    <property type="protein sequence ID" value="MCA2016131.1"/>
    <property type="molecule type" value="Genomic_DNA"/>
</dbReference>
<sequence length="463" mass="48738">MKFAKNLLAAGLSVAALFVGQSANAISYGTDVSSSDYQDWIVHIKVTNASGGYNVCGGALVGTKYILTAAHCVGDIVNSSPRTYNYFVDQDADNTITVTNAVSASDTDHSYDRTYSITELGDTDTMYAAYDSVYTALSADVDSSLQLSEASESDFNIYANRDLVLLTLNEEVPHSTQAILTPMIDVDSASANVPYGADITVQGWGANEDGSLQDTLQVTTEQNDMFQKTVSKVFGETNSGDEVDCAVGTADDCTLWYRDYVEISANSTTGALALSGDSGTPLVYNGRYIGNLSTVSTTENYNTFTFLDYYMDQIRDAINSVVYPTSVDHAVSSGSTSTFTISVPVQNFTSSSVALYPSLSTDSGVISAGIGGTCEGATLSTEEGCTVTITVDSDNTAITSAQTATLSLNDDNDTTIPISVSIASTSNSSSDSSDSGSSGGGSFGIWSLLFMAVPALRRFKSNK</sequence>
<dbReference type="EC" id="3.4.21.4" evidence="5"/>
<dbReference type="PANTHER" id="PTHR24276">
    <property type="entry name" value="POLYSERASE-RELATED"/>
    <property type="match status" value="1"/>
</dbReference>
<dbReference type="RefSeq" id="WP_225250259.1">
    <property type="nucleotide sequence ID" value="NZ_JAIWIU010000048.1"/>
</dbReference>
<feature type="signal peptide" evidence="6">
    <location>
        <begin position="1"/>
        <end position="25"/>
    </location>
</feature>
<evidence type="ECO:0000256" key="4">
    <source>
        <dbReference type="ARBA" id="ARBA00036320"/>
    </source>
</evidence>
<name>A0ABS7YMP9_9VIBR</name>
<dbReference type="Gene3D" id="2.40.10.10">
    <property type="entry name" value="Trypsin-like serine proteases"/>
    <property type="match status" value="2"/>
</dbReference>
<dbReference type="PRINTS" id="PR00722">
    <property type="entry name" value="CHYMOTRYPSIN"/>
</dbReference>
<reference evidence="9" key="1">
    <citation type="submission" date="2023-07" db="EMBL/GenBank/DDBJ databases">
        <title>Molecular identification of indigenous halophilic bacteria isolated from red sea cost, biodegradation of synthetic dyes and assessment of degraded metabolite toxicity.</title>
        <authorList>
            <person name="Chaieb K."/>
            <person name="Altayb H.N."/>
        </authorList>
    </citation>
    <scope>NUCLEOTIDE SEQUENCE [LARGE SCALE GENOMIC DNA]</scope>
    <source>
        <strain evidence="9">K20</strain>
    </source>
</reference>
<dbReference type="InterPro" id="IPR018114">
    <property type="entry name" value="TRYPSIN_HIS"/>
</dbReference>
<proteinExistence type="inferred from homology"/>
<dbReference type="InterPro" id="IPR050430">
    <property type="entry name" value="Peptidase_S1"/>
</dbReference>
<evidence type="ECO:0000313" key="9">
    <source>
        <dbReference type="Proteomes" id="UP001199044"/>
    </source>
</evidence>
<evidence type="ECO:0000259" key="7">
    <source>
        <dbReference type="PROSITE" id="PS50240"/>
    </source>
</evidence>
<protein>
    <recommendedName>
        <fullName evidence="5">trypsin</fullName>
        <ecNumber evidence="5">3.4.21.4</ecNumber>
    </recommendedName>
</protein>
<evidence type="ECO:0000256" key="5">
    <source>
        <dbReference type="ARBA" id="ARBA00038868"/>
    </source>
</evidence>
<dbReference type="Proteomes" id="UP001199044">
    <property type="component" value="Unassembled WGS sequence"/>
</dbReference>
<gene>
    <name evidence="8" type="ORF">LDJ79_08415</name>
</gene>
<dbReference type="SMART" id="SM00020">
    <property type="entry name" value="Tryp_SPc"/>
    <property type="match status" value="1"/>
</dbReference>
<dbReference type="PROSITE" id="PS50240">
    <property type="entry name" value="TRYPSIN_DOM"/>
    <property type="match status" value="1"/>
</dbReference>
<evidence type="ECO:0000313" key="8">
    <source>
        <dbReference type="EMBL" id="MCA2016131.1"/>
    </source>
</evidence>
<comment type="similarity">
    <text evidence="1">Belongs to the peptidase S1 family.</text>
</comment>
<dbReference type="GO" id="GO:0016787">
    <property type="term" value="F:hydrolase activity"/>
    <property type="evidence" value="ECO:0007669"/>
    <property type="project" value="UniProtKB-KW"/>
</dbReference>
<evidence type="ECO:0000256" key="3">
    <source>
        <dbReference type="ARBA" id="ARBA00023157"/>
    </source>
</evidence>
<dbReference type="InterPro" id="IPR009003">
    <property type="entry name" value="Peptidase_S1_PA"/>
</dbReference>
<keyword evidence="6" id="KW-0732">Signal</keyword>
<keyword evidence="2" id="KW-0222">Digestion</keyword>
<comment type="caution">
    <text evidence="8">The sequence shown here is derived from an EMBL/GenBank/DDBJ whole genome shotgun (WGS) entry which is preliminary data.</text>
</comment>
<keyword evidence="3" id="KW-1015">Disulfide bond</keyword>
<evidence type="ECO:0000256" key="1">
    <source>
        <dbReference type="ARBA" id="ARBA00007664"/>
    </source>
</evidence>
<feature type="chain" id="PRO_5045168582" description="trypsin" evidence="6">
    <location>
        <begin position="26"/>
        <end position="463"/>
    </location>
</feature>
<organism evidence="8 9">
    <name type="scientific">Vibrio tritonius</name>
    <dbReference type="NCBI Taxonomy" id="1435069"/>
    <lineage>
        <taxon>Bacteria</taxon>
        <taxon>Pseudomonadati</taxon>
        <taxon>Pseudomonadota</taxon>
        <taxon>Gammaproteobacteria</taxon>
        <taxon>Vibrionales</taxon>
        <taxon>Vibrionaceae</taxon>
        <taxon>Vibrio</taxon>
    </lineage>
</organism>